<dbReference type="EMBL" id="ASPP01012550">
    <property type="protein sequence ID" value="ETO20490.1"/>
    <property type="molecule type" value="Genomic_DNA"/>
</dbReference>
<evidence type="ECO:0000256" key="2">
    <source>
        <dbReference type="SAM" id="Phobius"/>
    </source>
</evidence>
<dbReference type="Proteomes" id="UP000023152">
    <property type="component" value="Unassembled WGS sequence"/>
</dbReference>
<name>X6N2K4_RETFI</name>
<comment type="caution">
    <text evidence="3">The sequence shown here is derived from an EMBL/GenBank/DDBJ whole genome shotgun (WGS) entry which is preliminary data.</text>
</comment>
<feature type="compositionally biased region" description="Basic and acidic residues" evidence="1">
    <location>
        <begin position="57"/>
        <end position="67"/>
    </location>
</feature>
<organism evidence="3 4">
    <name type="scientific">Reticulomyxa filosa</name>
    <dbReference type="NCBI Taxonomy" id="46433"/>
    <lineage>
        <taxon>Eukaryota</taxon>
        <taxon>Sar</taxon>
        <taxon>Rhizaria</taxon>
        <taxon>Retaria</taxon>
        <taxon>Foraminifera</taxon>
        <taxon>Monothalamids</taxon>
        <taxon>Reticulomyxidae</taxon>
        <taxon>Reticulomyxa</taxon>
    </lineage>
</organism>
<sequence>MERVKGQEREGEEILFCLSLFIHFYFYFFATNGLNIKYQYSNACNCESSSDPPPPPQKRDSSGRDNDTHRYILDSLEAERKQLEDDTKQIHDLRLEFAMENVSHSNAAKQPDANVQNLESNSQNIKSIDNEPISDKMAKIQCVVQFSCELISDQQITISQIDDHQLTSQVQGVLSGKADVHNVKAQPLETDNGIHLHFDVHFALDTTEQERVDLFINDIQNSLSDASFAESLANVVDAINKIPIKSWNVTHKKID</sequence>
<gene>
    <name evidence="3" type="ORF">RFI_16727</name>
</gene>
<keyword evidence="2" id="KW-0812">Transmembrane</keyword>
<feature type="region of interest" description="Disordered" evidence="1">
    <location>
        <begin position="46"/>
        <end position="67"/>
    </location>
</feature>
<keyword evidence="4" id="KW-1185">Reference proteome</keyword>
<dbReference type="AlphaFoldDB" id="X6N2K4"/>
<evidence type="ECO:0000313" key="4">
    <source>
        <dbReference type="Proteomes" id="UP000023152"/>
    </source>
</evidence>
<protein>
    <submittedName>
        <fullName evidence="3">Uncharacterized protein</fullName>
    </submittedName>
</protein>
<keyword evidence="2" id="KW-1133">Transmembrane helix</keyword>
<feature type="transmembrane region" description="Helical" evidence="2">
    <location>
        <begin position="12"/>
        <end position="30"/>
    </location>
</feature>
<proteinExistence type="predicted"/>
<keyword evidence="2" id="KW-0472">Membrane</keyword>
<reference evidence="3 4" key="1">
    <citation type="journal article" date="2013" name="Curr. Biol.">
        <title>The Genome of the Foraminiferan Reticulomyxa filosa.</title>
        <authorList>
            <person name="Glockner G."/>
            <person name="Hulsmann N."/>
            <person name="Schleicher M."/>
            <person name="Noegel A.A."/>
            <person name="Eichinger L."/>
            <person name="Gallinger C."/>
            <person name="Pawlowski J."/>
            <person name="Sierra R."/>
            <person name="Euteneuer U."/>
            <person name="Pillet L."/>
            <person name="Moustafa A."/>
            <person name="Platzer M."/>
            <person name="Groth M."/>
            <person name="Szafranski K."/>
            <person name="Schliwa M."/>
        </authorList>
    </citation>
    <scope>NUCLEOTIDE SEQUENCE [LARGE SCALE GENOMIC DNA]</scope>
</reference>
<accession>X6N2K4</accession>
<evidence type="ECO:0000256" key="1">
    <source>
        <dbReference type="SAM" id="MobiDB-lite"/>
    </source>
</evidence>
<evidence type="ECO:0000313" key="3">
    <source>
        <dbReference type="EMBL" id="ETO20490.1"/>
    </source>
</evidence>